<name>A0ABX5SLG2_9LACO</name>
<evidence type="ECO:0000256" key="3">
    <source>
        <dbReference type="ARBA" id="ARBA00023002"/>
    </source>
</evidence>
<evidence type="ECO:0000256" key="1">
    <source>
        <dbReference type="ARBA" id="ARBA00006515"/>
    </source>
</evidence>
<dbReference type="Pfam" id="PF00248">
    <property type="entry name" value="Aldo_ket_red"/>
    <property type="match status" value="1"/>
</dbReference>
<keyword evidence="6" id="KW-1185">Reference proteome</keyword>
<dbReference type="SUPFAM" id="SSF51430">
    <property type="entry name" value="NAD(P)-linked oxidoreductase"/>
    <property type="match status" value="1"/>
</dbReference>
<comment type="similarity">
    <text evidence="1">Belongs to the shaker potassium channel beta subunit family.</text>
</comment>
<evidence type="ECO:0000313" key="5">
    <source>
        <dbReference type="EMBL" id="QBR47381.1"/>
    </source>
</evidence>
<dbReference type="Gene3D" id="3.20.20.100">
    <property type="entry name" value="NADP-dependent oxidoreductase domain"/>
    <property type="match status" value="1"/>
</dbReference>
<evidence type="ECO:0000256" key="2">
    <source>
        <dbReference type="ARBA" id="ARBA00022857"/>
    </source>
</evidence>
<dbReference type="InterPro" id="IPR036812">
    <property type="entry name" value="NAD(P)_OxRdtase_dom_sf"/>
</dbReference>
<dbReference type="InterPro" id="IPR005399">
    <property type="entry name" value="K_chnl_volt-dep_bsu_KCNAB-rel"/>
</dbReference>
<evidence type="ECO:0000313" key="6">
    <source>
        <dbReference type="Proteomes" id="UP000295756"/>
    </source>
</evidence>
<proteinExistence type="inferred from homology"/>
<evidence type="ECO:0000259" key="4">
    <source>
        <dbReference type="Pfam" id="PF00248"/>
    </source>
</evidence>
<dbReference type="PANTHER" id="PTHR43150">
    <property type="entry name" value="HYPERKINETIC, ISOFORM M"/>
    <property type="match status" value="1"/>
</dbReference>
<dbReference type="InterPro" id="IPR023210">
    <property type="entry name" value="NADP_OxRdtase_dom"/>
</dbReference>
<keyword evidence="3" id="KW-0560">Oxidoreductase</keyword>
<accession>A0ABX5SLG2</accession>
<dbReference type="Proteomes" id="UP000295756">
    <property type="component" value="Chromosome"/>
</dbReference>
<protein>
    <submittedName>
        <fullName evidence="5">Aldo/keto reductase</fullName>
    </submittedName>
</protein>
<dbReference type="CDD" id="cd19089">
    <property type="entry name" value="AKR_AKR14A1_2"/>
    <property type="match status" value="1"/>
</dbReference>
<dbReference type="RefSeq" id="WP_013102429.1">
    <property type="nucleotide sequence ID" value="NZ_CP037939.1"/>
</dbReference>
<gene>
    <name evidence="5" type="ORF">EW139_04325</name>
</gene>
<organism evidence="5 6">
    <name type="scientific">Leuconostoc kimchii</name>
    <dbReference type="NCBI Taxonomy" id="136609"/>
    <lineage>
        <taxon>Bacteria</taxon>
        <taxon>Bacillati</taxon>
        <taxon>Bacillota</taxon>
        <taxon>Bacilli</taxon>
        <taxon>Lactobacillales</taxon>
        <taxon>Lactobacillaceae</taxon>
        <taxon>Leuconostoc</taxon>
    </lineage>
</organism>
<feature type="domain" description="NADP-dependent oxidoreductase" evidence="4">
    <location>
        <begin position="28"/>
        <end position="328"/>
    </location>
</feature>
<dbReference type="PANTHER" id="PTHR43150:SF4">
    <property type="entry name" value="L-GLYCERALDEHYDE 3-PHOSPHATE REDUCTASE"/>
    <property type="match status" value="1"/>
</dbReference>
<keyword evidence="2" id="KW-0521">NADP</keyword>
<sequence>MVYKADEQRYEKLPYRRVSDSGLILPAVSFGLWRNLGDQMPLENSKKVILKAFDSGVFSFDNASNYGPSNGTAEETFGQVYRSDLKPYRDELIITTKAGYHMWPGPLGEFSGKKTLTAALDLSLQRMGLDYVDIFYAHRWDPNTRLEETARALDLIVRQGKALYVGVSNYTSAQTAAIAEIFNELGTPFIGNQVSYNMLNRSAESEGLLDVLDKHHAGLVAYGPLAEGLLTDRYLDNIPEDYPIHRTNEFLFKNGKDTLLAKLNELNQIANERGQKLSQMALAWLLRDRRVASVVIGASKIEHLIDNLSFSEQMTFTETELAHIDDILNKQ</sequence>
<reference evidence="5 6" key="1">
    <citation type="submission" date="2019-03" db="EMBL/GenBank/DDBJ databases">
        <title>Complete Genome Sequence of Leuconostoc kimchii strain NKJ218 Isolated from Homemade Kimchi.</title>
        <authorList>
            <person name="Jung J.Y."/>
            <person name="Jin H.M."/>
            <person name="Jung J.-W."/>
            <person name="Lee S.-Y."/>
            <person name="Ryu B.-G."/>
            <person name="Han S.-S."/>
            <person name="Kang H.K."/>
            <person name="Choi H.W."/>
            <person name="Chung E.J."/>
            <person name="Choi K.-M."/>
        </authorList>
    </citation>
    <scope>NUCLEOTIDE SEQUENCE [LARGE SCALE GENOMIC DNA]</scope>
    <source>
        <strain evidence="5 6">NKJ218</strain>
    </source>
</reference>
<dbReference type="EMBL" id="CP037939">
    <property type="protein sequence ID" value="QBR47381.1"/>
    <property type="molecule type" value="Genomic_DNA"/>
</dbReference>